<evidence type="ECO:0000256" key="3">
    <source>
        <dbReference type="ARBA" id="ARBA00001522"/>
    </source>
</evidence>
<name>A0A1H0IKS4_9GAMM</name>
<reference evidence="19" key="1">
    <citation type="submission" date="2016-10" db="EMBL/GenBank/DDBJ databases">
        <authorList>
            <person name="Varghese N."/>
            <person name="Submissions S."/>
        </authorList>
    </citation>
    <scope>NUCLEOTIDE SEQUENCE [LARGE SCALE GENOMIC DNA]</scope>
    <source>
        <strain evidence="19">CGMCC 1.6444</strain>
    </source>
</reference>
<evidence type="ECO:0000256" key="2">
    <source>
        <dbReference type="ARBA" id="ARBA00000711"/>
    </source>
</evidence>
<keyword evidence="18" id="KW-0548">Nucleotidyltransferase</keyword>
<dbReference type="UniPathway" id="UPA00148">
    <property type="reaction ID" value="UER00236"/>
</dbReference>
<keyword evidence="19" id="KW-1185">Reference proteome</keyword>
<comment type="function">
    <text evidence="4">Catalyzes ATP-dependent phosphorylation of adenosylcobinamide and addition of GMP to adenosylcobinamide phosphate.</text>
</comment>
<sequence>MQSVIGGACSGRRQLAAQRFPCAGWHRLVKGEGAEECLAGHAGREVLVVDGIAAWLSAALAEIPDDDALRETWLRLLDGFVAAPCEAVLILDEMGRGIVPMDSAARRLRDHNGWLVQAAVERSRVAWYLRHGLFKQLK</sequence>
<dbReference type="SUPFAM" id="SSF52540">
    <property type="entry name" value="P-loop containing nucleoside triphosphate hydrolases"/>
    <property type="match status" value="1"/>
</dbReference>
<dbReference type="STRING" id="419597.SAMN04487957_105161"/>
<evidence type="ECO:0000256" key="15">
    <source>
        <dbReference type="ARBA" id="ARBA00023134"/>
    </source>
</evidence>
<keyword evidence="15" id="KW-0342">GTP-binding</keyword>
<comment type="catalytic activity">
    <reaction evidence="2">
        <text>adenosylcob(III)inamide phosphate + GTP + H(+) = adenosylcob(III)inamide-GDP + diphosphate</text>
        <dbReference type="Rhea" id="RHEA:22712"/>
        <dbReference type="ChEBI" id="CHEBI:15378"/>
        <dbReference type="ChEBI" id="CHEBI:33019"/>
        <dbReference type="ChEBI" id="CHEBI:37565"/>
        <dbReference type="ChEBI" id="CHEBI:58502"/>
        <dbReference type="ChEBI" id="CHEBI:60487"/>
        <dbReference type="EC" id="2.7.7.62"/>
    </reaction>
</comment>
<evidence type="ECO:0000256" key="9">
    <source>
        <dbReference type="ARBA" id="ARBA00012523"/>
    </source>
</evidence>
<dbReference type="GO" id="GO:0005525">
    <property type="term" value="F:GTP binding"/>
    <property type="evidence" value="ECO:0007669"/>
    <property type="project" value="UniProtKB-KW"/>
</dbReference>
<keyword evidence="12" id="KW-0547">Nucleotide-binding</keyword>
<evidence type="ECO:0000256" key="12">
    <source>
        <dbReference type="ARBA" id="ARBA00022741"/>
    </source>
</evidence>
<dbReference type="OrthoDB" id="9788370at2"/>
<comment type="catalytic activity">
    <reaction evidence="1">
        <text>adenosylcob(III)inamide + ATP = adenosylcob(III)inamide phosphate + ADP + H(+)</text>
        <dbReference type="Rhea" id="RHEA:15769"/>
        <dbReference type="ChEBI" id="CHEBI:2480"/>
        <dbReference type="ChEBI" id="CHEBI:15378"/>
        <dbReference type="ChEBI" id="CHEBI:30616"/>
        <dbReference type="ChEBI" id="CHEBI:58502"/>
        <dbReference type="ChEBI" id="CHEBI:456216"/>
        <dbReference type="EC" id="2.7.1.156"/>
    </reaction>
</comment>
<dbReference type="InterPro" id="IPR003203">
    <property type="entry name" value="CobU/CobP"/>
</dbReference>
<evidence type="ECO:0000313" key="18">
    <source>
        <dbReference type="EMBL" id="SDO31936.1"/>
    </source>
</evidence>
<dbReference type="Proteomes" id="UP000199075">
    <property type="component" value="Unassembled WGS sequence"/>
</dbReference>
<evidence type="ECO:0000256" key="17">
    <source>
        <dbReference type="ARBA" id="ARBA00030571"/>
    </source>
</evidence>
<dbReference type="RefSeq" id="WP_089678525.1">
    <property type="nucleotide sequence ID" value="NZ_FNIV01000005.1"/>
</dbReference>
<evidence type="ECO:0000256" key="14">
    <source>
        <dbReference type="ARBA" id="ARBA00022840"/>
    </source>
</evidence>
<evidence type="ECO:0000256" key="11">
    <source>
        <dbReference type="ARBA" id="ARBA00022679"/>
    </source>
</evidence>
<dbReference type="GO" id="GO:0008820">
    <property type="term" value="F:cobinamide phosphate guanylyltransferase activity"/>
    <property type="evidence" value="ECO:0007669"/>
    <property type="project" value="UniProtKB-EC"/>
</dbReference>
<accession>A0A1H0IKS4</accession>
<comment type="similarity">
    <text evidence="7">Belongs to the CobU/CobP family.</text>
</comment>
<evidence type="ECO:0000256" key="13">
    <source>
        <dbReference type="ARBA" id="ARBA00022777"/>
    </source>
</evidence>
<keyword evidence="10" id="KW-0169">Cobalamin biosynthesis</keyword>
<evidence type="ECO:0000256" key="5">
    <source>
        <dbReference type="ARBA" id="ARBA00004692"/>
    </source>
</evidence>
<keyword evidence="11 18" id="KW-0808">Transferase</keyword>
<evidence type="ECO:0000313" key="19">
    <source>
        <dbReference type="Proteomes" id="UP000199075"/>
    </source>
</evidence>
<dbReference type="EC" id="2.7.7.62" evidence="9"/>
<evidence type="ECO:0000256" key="10">
    <source>
        <dbReference type="ARBA" id="ARBA00022573"/>
    </source>
</evidence>
<dbReference type="EMBL" id="FNIV01000005">
    <property type="protein sequence ID" value="SDO31936.1"/>
    <property type="molecule type" value="Genomic_DNA"/>
</dbReference>
<dbReference type="GO" id="GO:0005524">
    <property type="term" value="F:ATP binding"/>
    <property type="evidence" value="ECO:0007669"/>
    <property type="project" value="UniProtKB-KW"/>
</dbReference>
<evidence type="ECO:0000256" key="8">
    <source>
        <dbReference type="ARBA" id="ARBA00012016"/>
    </source>
</evidence>
<gene>
    <name evidence="18" type="ORF">SAMN04487957_105161</name>
</gene>
<dbReference type="GO" id="GO:0009236">
    <property type="term" value="P:cobalamin biosynthetic process"/>
    <property type="evidence" value="ECO:0007669"/>
    <property type="project" value="UniProtKB-UniPathway"/>
</dbReference>
<dbReference type="AlphaFoldDB" id="A0A1H0IKS4"/>
<dbReference type="Pfam" id="PF02283">
    <property type="entry name" value="CobU"/>
    <property type="match status" value="1"/>
</dbReference>
<dbReference type="EC" id="2.7.1.156" evidence="8"/>
<evidence type="ECO:0000256" key="1">
    <source>
        <dbReference type="ARBA" id="ARBA00000312"/>
    </source>
</evidence>
<evidence type="ECO:0000256" key="4">
    <source>
        <dbReference type="ARBA" id="ARBA00003889"/>
    </source>
</evidence>
<dbReference type="GO" id="GO:0043752">
    <property type="term" value="F:adenosylcobinamide kinase activity"/>
    <property type="evidence" value="ECO:0007669"/>
    <property type="project" value="UniProtKB-EC"/>
</dbReference>
<comment type="catalytic activity">
    <reaction evidence="3">
        <text>adenosylcob(III)inamide + GTP = adenosylcob(III)inamide phosphate + GDP + H(+)</text>
        <dbReference type="Rhea" id="RHEA:15765"/>
        <dbReference type="ChEBI" id="CHEBI:2480"/>
        <dbReference type="ChEBI" id="CHEBI:15378"/>
        <dbReference type="ChEBI" id="CHEBI:37565"/>
        <dbReference type="ChEBI" id="CHEBI:58189"/>
        <dbReference type="ChEBI" id="CHEBI:58502"/>
        <dbReference type="EC" id="2.7.1.156"/>
    </reaction>
</comment>
<evidence type="ECO:0000256" key="16">
    <source>
        <dbReference type="ARBA" id="ARBA00029570"/>
    </source>
</evidence>
<keyword evidence="14" id="KW-0067">ATP-binding</keyword>
<protein>
    <recommendedName>
        <fullName evidence="16">Adenosylcobinamide kinase</fullName>
        <ecNumber evidence="8">2.7.1.156</ecNumber>
        <ecNumber evidence="9">2.7.7.62</ecNumber>
    </recommendedName>
    <alternativeName>
        <fullName evidence="17">Adenosylcobinamide-phosphate guanylyltransferase</fullName>
    </alternativeName>
</protein>
<dbReference type="PANTHER" id="PTHR34848">
    <property type="match status" value="1"/>
</dbReference>
<dbReference type="InterPro" id="IPR027417">
    <property type="entry name" value="P-loop_NTPase"/>
</dbReference>
<dbReference type="Gene3D" id="3.40.50.300">
    <property type="entry name" value="P-loop containing nucleotide triphosphate hydrolases"/>
    <property type="match status" value="1"/>
</dbReference>
<proteinExistence type="inferred from homology"/>
<evidence type="ECO:0000256" key="7">
    <source>
        <dbReference type="ARBA" id="ARBA00007490"/>
    </source>
</evidence>
<evidence type="ECO:0000256" key="6">
    <source>
        <dbReference type="ARBA" id="ARBA00005159"/>
    </source>
</evidence>
<comment type="pathway">
    <text evidence="5">Cofactor biosynthesis; adenosylcobalamin biosynthesis; adenosylcobalamin from cob(II)yrinate a,c-diamide: step 6/7.</text>
</comment>
<dbReference type="PANTHER" id="PTHR34848:SF1">
    <property type="entry name" value="BIFUNCTIONAL ADENOSYLCOBALAMIN BIOSYNTHESIS PROTEIN COBU"/>
    <property type="match status" value="1"/>
</dbReference>
<keyword evidence="13 18" id="KW-0418">Kinase</keyword>
<comment type="pathway">
    <text evidence="6">Cofactor biosynthesis; adenosylcobalamin biosynthesis; adenosylcobalamin from cob(II)yrinate a,c-diamide: step 5/7.</text>
</comment>
<organism evidence="18 19">
    <name type="scientific">Halomonas shengliensis</name>
    <dbReference type="NCBI Taxonomy" id="419597"/>
    <lineage>
        <taxon>Bacteria</taxon>
        <taxon>Pseudomonadati</taxon>
        <taxon>Pseudomonadota</taxon>
        <taxon>Gammaproteobacteria</taxon>
        <taxon>Oceanospirillales</taxon>
        <taxon>Halomonadaceae</taxon>
        <taxon>Halomonas</taxon>
    </lineage>
</organism>